<dbReference type="GO" id="GO:0046872">
    <property type="term" value="F:metal ion binding"/>
    <property type="evidence" value="ECO:0007669"/>
    <property type="project" value="UniProtKB-KW"/>
</dbReference>
<evidence type="ECO:0000256" key="7">
    <source>
        <dbReference type="ARBA" id="ARBA00023015"/>
    </source>
</evidence>
<feature type="domain" description="4Fe-4S Wbl-type" evidence="11">
    <location>
        <begin position="22"/>
        <end position="84"/>
    </location>
</feature>
<accession>A0A6J6EJ35</accession>
<evidence type="ECO:0000313" key="12">
    <source>
        <dbReference type="EMBL" id="CAB4576520.1"/>
    </source>
</evidence>
<gene>
    <name evidence="12" type="ORF">UFOPK1722_00708</name>
</gene>
<dbReference type="PROSITE" id="PS51674">
    <property type="entry name" value="4FE4S_WBL"/>
    <property type="match status" value="1"/>
</dbReference>
<dbReference type="EMBL" id="CAEZTS010000047">
    <property type="protein sequence ID" value="CAB4576520.1"/>
    <property type="molecule type" value="Genomic_DNA"/>
</dbReference>
<keyword evidence="6" id="KW-0411">Iron-sulfur</keyword>
<proteinExistence type="inferred from homology"/>
<dbReference type="Pfam" id="PF02467">
    <property type="entry name" value="Whib"/>
    <property type="match status" value="1"/>
</dbReference>
<dbReference type="GO" id="GO:0045454">
    <property type="term" value="P:cell redox homeostasis"/>
    <property type="evidence" value="ECO:0007669"/>
    <property type="project" value="TreeGrafter"/>
</dbReference>
<dbReference type="PANTHER" id="PTHR38839">
    <property type="entry name" value="TRANSCRIPTIONAL REGULATOR WHID-RELATED"/>
    <property type="match status" value="1"/>
</dbReference>
<dbReference type="InterPro" id="IPR003482">
    <property type="entry name" value="Whib"/>
</dbReference>
<evidence type="ECO:0000256" key="6">
    <source>
        <dbReference type="ARBA" id="ARBA00023014"/>
    </source>
</evidence>
<keyword evidence="10" id="KW-0804">Transcription</keyword>
<evidence type="ECO:0000256" key="10">
    <source>
        <dbReference type="ARBA" id="ARBA00023163"/>
    </source>
</evidence>
<evidence type="ECO:0000256" key="2">
    <source>
        <dbReference type="ARBA" id="ARBA00006597"/>
    </source>
</evidence>
<dbReference type="GO" id="GO:0051539">
    <property type="term" value="F:4 iron, 4 sulfur cluster binding"/>
    <property type="evidence" value="ECO:0007669"/>
    <property type="project" value="UniProtKB-KW"/>
</dbReference>
<sequence>MSAIESSELKLSTSLNWMDHAVCKGKTNLFFPPKAERPQARVRREAQARLLCRTCPVNDKCQVFARDNREYGFWGGESEEERHLAGYTVAAPIGVRARGLRSAS</sequence>
<keyword evidence="9" id="KW-1015">Disulfide bond</keyword>
<evidence type="ECO:0000259" key="11">
    <source>
        <dbReference type="PROSITE" id="PS51674"/>
    </source>
</evidence>
<evidence type="ECO:0000256" key="4">
    <source>
        <dbReference type="ARBA" id="ARBA00022723"/>
    </source>
</evidence>
<dbReference type="GO" id="GO:0003677">
    <property type="term" value="F:DNA binding"/>
    <property type="evidence" value="ECO:0007669"/>
    <property type="project" value="UniProtKB-KW"/>
</dbReference>
<keyword evidence="7" id="KW-0805">Transcription regulation</keyword>
<evidence type="ECO:0000256" key="1">
    <source>
        <dbReference type="ARBA" id="ARBA00001966"/>
    </source>
</evidence>
<name>A0A6J6EJ35_9ZZZZ</name>
<keyword evidence="4" id="KW-0479">Metal-binding</keyword>
<reference evidence="12" key="1">
    <citation type="submission" date="2020-05" db="EMBL/GenBank/DDBJ databases">
        <authorList>
            <person name="Chiriac C."/>
            <person name="Salcher M."/>
            <person name="Ghai R."/>
            <person name="Kavagutti S V."/>
        </authorList>
    </citation>
    <scope>NUCLEOTIDE SEQUENCE</scope>
</reference>
<keyword evidence="3" id="KW-0004">4Fe-4S</keyword>
<keyword evidence="5" id="KW-0408">Iron</keyword>
<dbReference type="GO" id="GO:0047134">
    <property type="term" value="F:protein-disulfide reductase [NAD(P)H] activity"/>
    <property type="evidence" value="ECO:0007669"/>
    <property type="project" value="TreeGrafter"/>
</dbReference>
<comment type="cofactor">
    <cofactor evidence="1">
        <name>[4Fe-4S] cluster</name>
        <dbReference type="ChEBI" id="CHEBI:49883"/>
    </cofactor>
</comment>
<dbReference type="GO" id="GO:0045892">
    <property type="term" value="P:negative regulation of DNA-templated transcription"/>
    <property type="evidence" value="ECO:0007669"/>
    <property type="project" value="TreeGrafter"/>
</dbReference>
<evidence type="ECO:0000256" key="9">
    <source>
        <dbReference type="ARBA" id="ARBA00023157"/>
    </source>
</evidence>
<evidence type="ECO:0000256" key="8">
    <source>
        <dbReference type="ARBA" id="ARBA00023125"/>
    </source>
</evidence>
<evidence type="ECO:0000256" key="3">
    <source>
        <dbReference type="ARBA" id="ARBA00022485"/>
    </source>
</evidence>
<organism evidence="12">
    <name type="scientific">freshwater metagenome</name>
    <dbReference type="NCBI Taxonomy" id="449393"/>
    <lineage>
        <taxon>unclassified sequences</taxon>
        <taxon>metagenomes</taxon>
        <taxon>ecological metagenomes</taxon>
    </lineage>
</organism>
<dbReference type="InterPro" id="IPR034768">
    <property type="entry name" value="4FE4S_WBL"/>
</dbReference>
<dbReference type="AlphaFoldDB" id="A0A6J6EJ35"/>
<evidence type="ECO:0000256" key="5">
    <source>
        <dbReference type="ARBA" id="ARBA00023004"/>
    </source>
</evidence>
<keyword evidence="8" id="KW-0238">DNA-binding</keyword>
<comment type="similarity">
    <text evidence="2">Belongs to the WhiB family.</text>
</comment>
<protein>
    <submittedName>
        <fullName evidence="12">Unannotated protein</fullName>
    </submittedName>
</protein>